<dbReference type="Proteomes" id="UP000772434">
    <property type="component" value="Unassembled WGS sequence"/>
</dbReference>
<organism evidence="1 2">
    <name type="scientific">Rhodocollybia butyracea</name>
    <dbReference type="NCBI Taxonomy" id="206335"/>
    <lineage>
        <taxon>Eukaryota</taxon>
        <taxon>Fungi</taxon>
        <taxon>Dikarya</taxon>
        <taxon>Basidiomycota</taxon>
        <taxon>Agaricomycotina</taxon>
        <taxon>Agaricomycetes</taxon>
        <taxon>Agaricomycetidae</taxon>
        <taxon>Agaricales</taxon>
        <taxon>Marasmiineae</taxon>
        <taxon>Omphalotaceae</taxon>
        <taxon>Rhodocollybia</taxon>
    </lineage>
</organism>
<comment type="caution">
    <text evidence="1">The sequence shown here is derived from an EMBL/GenBank/DDBJ whole genome shotgun (WGS) entry which is preliminary data.</text>
</comment>
<evidence type="ECO:0000313" key="1">
    <source>
        <dbReference type="EMBL" id="KAF9070675.1"/>
    </source>
</evidence>
<protein>
    <submittedName>
        <fullName evidence="1">Uncharacterized protein</fullName>
    </submittedName>
</protein>
<sequence length="184" mass="20618">MSSLNPRSEELHCSLAWTMLHNAIIGATSVEHPYFQAFLEGLKLPCKGIYDLTEIARSFCGGTSEFVVDVLNTNITSFSQLRLKFSENISESNQQALTEAFARTGSHSSFNTLFQEFLEGVGAPSLPLLDSVKGRFHALISDSLDNLNQPFYRMKMFCWATSGAPRILLDETEIRVSSHMLYLR</sequence>
<accession>A0A9P5PZ48</accession>
<dbReference type="AlphaFoldDB" id="A0A9P5PZ48"/>
<dbReference type="OrthoDB" id="3005621at2759"/>
<gene>
    <name evidence="1" type="ORF">BDP27DRAFT_1220375</name>
</gene>
<dbReference type="EMBL" id="JADNRY010000038">
    <property type="protein sequence ID" value="KAF9070675.1"/>
    <property type="molecule type" value="Genomic_DNA"/>
</dbReference>
<evidence type="ECO:0000313" key="2">
    <source>
        <dbReference type="Proteomes" id="UP000772434"/>
    </source>
</evidence>
<reference evidence="1" key="1">
    <citation type="submission" date="2020-11" db="EMBL/GenBank/DDBJ databases">
        <authorList>
            <consortium name="DOE Joint Genome Institute"/>
            <person name="Ahrendt S."/>
            <person name="Riley R."/>
            <person name="Andreopoulos W."/>
            <person name="Labutti K."/>
            <person name="Pangilinan J."/>
            <person name="Ruiz-Duenas F.J."/>
            <person name="Barrasa J.M."/>
            <person name="Sanchez-Garcia M."/>
            <person name="Camarero S."/>
            <person name="Miyauchi S."/>
            <person name="Serrano A."/>
            <person name="Linde D."/>
            <person name="Babiker R."/>
            <person name="Drula E."/>
            <person name="Ayuso-Fernandez I."/>
            <person name="Pacheco R."/>
            <person name="Padilla G."/>
            <person name="Ferreira P."/>
            <person name="Barriuso J."/>
            <person name="Kellner H."/>
            <person name="Castanera R."/>
            <person name="Alfaro M."/>
            <person name="Ramirez L."/>
            <person name="Pisabarro A.G."/>
            <person name="Kuo A."/>
            <person name="Tritt A."/>
            <person name="Lipzen A."/>
            <person name="He G."/>
            <person name="Yan M."/>
            <person name="Ng V."/>
            <person name="Cullen D."/>
            <person name="Martin F."/>
            <person name="Rosso M.-N."/>
            <person name="Henrissat B."/>
            <person name="Hibbett D."/>
            <person name="Martinez A.T."/>
            <person name="Grigoriev I.V."/>
        </authorList>
    </citation>
    <scope>NUCLEOTIDE SEQUENCE</scope>
    <source>
        <strain evidence="1">AH 40177</strain>
    </source>
</reference>
<name>A0A9P5PZ48_9AGAR</name>
<keyword evidence="2" id="KW-1185">Reference proteome</keyword>
<proteinExistence type="predicted"/>